<dbReference type="InterPro" id="IPR050415">
    <property type="entry name" value="MRET"/>
</dbReference>
<organism evidence="8 9">
    <name type="scientific">Lampropedia puyangensis</name>
    <dbReference type="NCBI Taxonomy" id="1330072"/>
    <lineage>
        <taxon>Bacteria</taxon>
        <taxon>Pseudomonadati</taxon>
        <taxon>Pseudomonadota</taxon>
        <taxon>Betaproteobacteria</taxon>
        <taxon>Burkholderiales</taxon>
        <taxon>Comamonadaceae</taxon>
        <taxon>Lampropedia</taxon>
    </lineage>
</organism>
<dbReference type="CDD" id="cd00207">
    <property type="entry name" value="fer2"/>
    <property type="match status" value="1"/>
</dbReference>
<dbReference type="SUPFAM" id="SSF54292">
    <property type="entry name" value="2Fe-2S ferredoxin-like"/>
    <property type="match status" value="1"/>
</dbReference>
<evidence type="ECO:0000313" key="9">
    <source>
        <dbReference type="Proteomes" id="UP000308917"/>
    </source>
</evidence>
<proteinExistence type="predicted"/>
<dbReference type="GO" id="GO:0016491">
    <property type="term" value="F:oxidoreductase activity"/>
    <property type="evidence" value="ECO:0007669"/>
    <property type="project" value="UniProtKB-KW"/>
</dbReference>
<reference evidence="8 9" key="1">
    <citation type="journal article" date="2015" name="Antonie Van Leeuwenhoek">
        <title>Lampropedia puyangensis sp. nov., isolated from symptomatic bark of Populus ? euramericana canker and emended description of Lampropedia hyalina (Ehrenberg 1832) Lee et al. 2004.</title>
        <authorList>
            <person name="Li Y."/>
            <person name="Wang T."/>
            <person name="Piao C.G."/>
            <person name="Wang L.F."/>
            <person name="Tian G.Z."/>
            <person name="Zhu T.H."/>
            <person name="Guo M.W."/>
        </authorList>
    </citation>
    <scope>NUCLEOTIDE SEQUENCE [LARGE SCALE GENOMIC DNA]</scope>
    <source>
        <strain evidence="8 9">2-bin</strain>
    </source>
</reference>
<dbReference type="SUPFAM" id="SSF63380">
    <property type="entry name" value="Riboflavin synthase domain-like"/>
    <property type="match status" value="1"/>
</dbReference>
<dbReference type="EMBL" id="STFG01000016">
    <property type="protein sequence ID" value="THT99050.1"/>
    <property type="molecule type" value="Genomic_DNA"/>
</dbReference>
<dbReference type="InterPro" id="IPR017927">
    <property type="entry name" value="FAD-bd_FR_type"/>
</dbReference>
<dbReference type="PRINTS" id="PR00409">
    <property type="entry name" value="PHDIOXRDTASE"/>
</dbReference>
<dbReference type="InterPro" id="IPR039261">
    <property type="entry name" value="FNR_nucleotide-bd"/>
</dbReference>
<keyword evidence="5" id="KW-0408">Iron</keyword>
<evidence type="ECO:0000256" key="1">
    <source>
        <dbReference type="ARBA" id="ARBA00022630"/>
    </source>
</evidence>
<gene>
    <name evidence="8" type="ORF">E9531_13210</name>
</gene>
<evidence type="ECO:0000256" key="3">
    <source>
        <dbReference type="ARBA" id="ARBA00022723"/>
    </source>
</evidence>
<evidence type="ECO:0000256" key="2">
    <source>
        <dbReference type="ARBA" id="ARBA00022714"/>
    </source>
</evidence>
<dbReference type="PANTHER" id="PTHR47354:SF1">
    <property type="entry name" value="CARNITINE MONOOXYGENASE REDUCTASE SUBUNIT"/>
    <property type="match status" value="1"/>
</dbReference>
<evidence type="ECO:0000256" key="5">
    <source>
        <dbReference type="ARBA" id="ARBA00023004"/>
    </source>
</evidence>
<dbReference type="Proteomes" id="UP000308917">
    <property type="component" value="Unassembled WGS sequence"/>
</dbReference>
<dbReference type="InterPro" id="IPR001041">
    <property type="entry name" value="2Fe-2S_ferredoxin-type"/>
</dbReference>
<dbReference type="OrthoDB" id="370747at2"/>
<dbReference type="GO" id="GO:0046872">
    <property type="term" value="F:metal ion binding"/>
    <property type="evidence" value="ECO:0007669"/>
    <property type="project" value="UniProtKB-KW"/>
</dbReference>
<evidence type="ECO:0000256" key="6">
    <source>
        <dbReference type="ARBA" id="ARBA00023014"/>
    </source>
</evidence>
<dbReference type="InterPro" id="IPR017938">
    <property type="entry name" value="Riboflavin_synthase-like_b-brl"/>
</dbReference>
<keyword evidence="4" id="KW-0560">Oxidoreductase</keyword>
<dbReference type="PANTHER" id="PTHR47354">
    <property type="entry name" value="NADH OXIDOREDUCTASE HCR"/>
    <property type="match status" value="1"/>
</dbReference>
<dbReference type="InterPro" id="IPR036010">
    <property type="entry name" value="2Fe-2S_ferredoxin-like_sf"/>
</dbReference>
<keyword evidence="9" id="KW-1185">Reference proteome</keyword>
<dbReference type="Pfam" id="PF00111">
    <property type="entry name" value="Fer2"/>
    <property type="match status" value="1"/>
</dbReference>
<dbReference type="PROSITE" id="PS00197">
    <property type="entry name" value="2FE2S_FER_1"/>
    <property type="match status" value="1"/>
</dbReference>
<dbReference type="CDD" id="cd06185">
    <property type="entry name" value="PDR_like"/>
    <property type="match status" value="1"/>
</dbReference>
<dbReference type="AlphaFoldDB" id="A0A4S8EXP1"/>
<dbReference type="GO" id="GO:0051537">
    <property type="term" value="F:2 iron, 2 sulfur cluster binding"/>
    <property type="evidence" value="ECO:0007669"/>
    <property type="project" value="UniProtKB-KW"/>
</dbReference>
<comment type="caution">
    <text evidence="8">The sequence shown here is derived from an EMBL/GenBank/DDBJ whole genome shotgun (WGS) entry which is preliminary data.</text>
</comment>
<keyword evidence="1" id="KW-0285">Flavoprotein</keyword>
<dbReference type="PROSITE" id="PS51384">
    <property type="entry name" value="FAD_FR"/>
    <property type="match status" value="1"/>
</dbReference>
<sequence length="316" mass="33890">MAQGQGNLAVRLVPSDAQATLPAFEAGSHVDVHLPTGLVRQYSIASAPHETAFYTLCVRHESASRGGSRYIHERLRVGDTLRIGTPRNLFALQPAPHSVLMAGGIGITPLLAMAHTLERHAQSFELHYYARERRQVAFARQWLKGFVHGTVQVHCSEEGQSIRTQLPARLHAVDTTTHLYICGPHGFMQHITAQATALGWPSAQLHQEAFAPPASAQAAPTTSAQTDAAFEVELASTGSIFVIPVGQSIAAVLQDQGVEVSLSCEMGICGACLTPVHAGKPDHRDTVQTEAEKCGTSQHVALCCSRSHSPRLVLGL</sequence>
<protein>
    <submittedName>
        <fullName evidence="8">Oxidoreductase</fullName>
    </submittedName>
</protein>
<feature type="domain" description="FAD-binding FR-type" evidence="7">
    <location>
        <begin position="1"/>
        <end position="93"/>
    </location>
</feature>
<dbReference type="Gene3D" id="3.40.50.80">
    <property type="entry name" value="Nucleotide-binding domain of ferredoxin-NADP reductase (FNR) module"/>
    <property type="match status" value="1"/>
</dbReference>
<dbReference type="InterPro" id="IPR006058">
    <property type="entry name" value="2Fe2S_fd_BS"/>
</dbReference>
<name>A0A4S8EXP1_9BURK</name>
<evidence type="ECO:0000313" key="8">
    <source>
        <dbReference type="EMBL" id="THT99050.1"/>
    </source>
</evidence>
<keyword evidence="3" id="KW-0479">Metal-binding</keyword>
<keyword evidence="6" id="KW-0411">Iron-sulfur</keyword>
<dbReference type="Gene3D" id="3.10.20.30">
    <property type="match status" value="1"/>
</dbReference>
<accession>A0A4S8EXP1</accession>
<evidence type="ECO:0000256" key="4">
    <source>
        <dbReference type="ARBA" id="ARBA00023002"/>
    </source>
</evidence>
<dbReference type="InterPro" id="IPR012675">
    <property type="entry name" value="Beta-grasp_dom_sf"/>
</dbReference>
<dbReference type="Gene3D" id="2.40.30.10">
    <property type="entry name" value="Translation factors"/>
    <property type="match status" value="1"/>
</dbReference>
<evidence type="ECO:0000259" key="7">
    <source>
        <dbReference type="PROSITE" id="PS51384"/>
    </source>
</evidence>
<keyword evidence="2" id="KW-0001">2Fe-2S</keyword>
<dbReference type="SUPFAM" id="SSF52343">
    <property type="entry name" value="Ferredoxin reductase-like, C-terminal NADP-linked domain"/>
    <property type="match status" value="1"/>
</dbReference>